<evidence type="ECO:0000313" key="1">
    <source>
        <dbReference type="EMBL" id="GFD48979.1"/>
    </source>
</evidence>
<organism evidence="1">
    <name type="scientific">Tanacetum cinerariifolium</name>
    <name type="common">Dalmatian daisy</name>
    <name type="synonym">Chrysanthemum cinerariifolium</name>
    <dbReference type="NCBI Taxonomy" id="118510"/>
    <lineage>
        <taxon>Eukaryota</taxon>
        <taxon>Viridiplantae</taxon>
        <taxon>Streptophyta</taxon>
        <taxon>Embryophyta</taxon>
        <taxon>Tracheophyta</taxon>
        <taxon>Spermatophyta</taxon>
        <taxon>Magnoliopsida</taxon>
        <taxon>eudicotyledons</taxon>
        <taxon>Gunneridae</taxon>
        <taxon>Pentapetalae</taxon>
        <taxon>asterids</taxon>
        <taxon>campanulids</taxon>
        <taxon>Asterales</taxon>
        <taxon>Asteraceae</taxon>
        <taxon>Asteroideae</taxon>
        <taxon>Anthemideae</taxon>
        <taxon>Anthemidinae</taxon>
        <taxon>Tanacetum</taxon>
    </lineage>
</organism>
<dbReference type="EMBL" id="BKCJ011733685">
    <property type="protein sequence ID" value="GFD48979.1"/>
    <property type="molecule type" value="Genomic_DNA"/>
</dbReference>
<reference evidence="1" key="1">
    <citation type="journal article" date="2019" name="Sci. Rep.">
        <title>Draft genome of Tanacetum cinerariifolium, the natural source of mosquito coil.</title>
        <authorList>
            <person name="Yamashiro T."/>
            <person name="Shiraishi A."/>
            <person name="Satake H."/>
            <person name="Nakayama K."/>
        </authorList>
    </citation>
    <scope>NUCLEOTIDE SEQUENCE</scope>
</reference>
<sequence>TTEPGVLGNYGFVAEKGTNSAVPADDAVPAGAFISVEPTIPADRVIAVEASHKENN</sequence>
<name>A0A699WQ28_TANCI</name>
<protein>
    <submittedName>
        <fullName evidence="1">Uncharacterized protein</fullName>
    </submittedName>
</protein>
<proteinExistence type="predicted"/>
<feature type="non-terminal residue" evidence="1">
    <location>
        <position position="1"/>
    </location>
</feature>
<dbReference type="AlphaFoldDB" id="A0A699WQ28"/>
<comment type="caution">
    <text evidence="1">The sequence shown here is derived from an EMBL/GenBank/DDBJ whole genome shotgun (WGS) entry which is preliminary data.</text>
</comment>
<gene>
    <name evidence="1" type="ORF">Tci_920948</name>
</gene>
<accession>A0A699WQ28</accession>